<evidence type="ECO:0000256" key="7">
    <source>
        <dbReference type="ARBA" id="ARBA00023187"/>
    </source>
</evidence>
<dbReference type="SMART" id="SM00651">
    <property type="entry name" value="Sm"/>
    <property type="match status" value="1"/>
</dbReference>
<evidence type="ECO:0000313" key="13">
    <source>
        <dbReference type="Proteomes" id="UP000326340"/>
    </source>
</evidence>
<evidence type="ECO:0000256" key="5">
    <source>
        <dbReference type="ARBA" id="ARBA00022737"/>
    </source>
</evidence>
<comment type="similarity">
    <text evidence="2">Belongs to the snRNP Sm proteins family.</text>
</comment>
<evidence type="ECO:0000259" key="11">
    <source>
        <dbReference type="PROSITE" id="PS52002"/>
    </source>
</evidence>
<dbReference type="SUPFAM" id="SSF50182">
    <property type="entry name" value="Sm-like ribonucleoproteins"/>
    <property type="match status" value="1"/>
</dbReference>
<protein>
    <submittedName>
        <fullName evidence="12">Putative U6 snRNA-associated Sm-like protein LSm4</fullName>
    </submittedName>
</protein>
<dbReference type="InterPro" id="IPR027141">
    <property type="entry name" value="LSm4/Sm_D1/D3"/>
</dbReference>
<evidence type="ECO:0000256" key="6">
    <source>
        <dbReference type="ARBA" id="ARBA00022884"/>
    </source>
</evidence>
<feature type="non-terminal residue" evidence="12">
    <location>
        <position position="694"/>
    </location>
</feature>
<gene>
    <name evidence="12" type="ORF">CSHISOI_07571</name>
</gene>
<keyword evidence="5" id="KW-0677">Repeat</keyword>
<comment type="caution">
    <text evidence="12">The sequence shown here is derived from an EMBL/GenBank/DDBJ whole genome shotgun (WGS) entry which is preliminary data.</text>
</comment>
<sequence length="694" mass="75583">MLPLGLLNAAQGHPMLVELKNGETLNGHLVMCDTWMNLTLKEVVQTSPEGDKFVKIPEVYVKGNNIKYLRVPDDIIDVVKENQANHQQGGFRGGRGGNRGDHGGRGGGGGGGGDRGRGRGQGRGGRGRAAASAPRSEGNTAVADDAGASTDDTAAWSQGQRDTAPTEADTPDPNEQLRAAPLSSIYDALRVLKGQPKSFDAVATFITHLAQDRKAELSPQLYEHLIVATADVKGSAAMLAQLFAEMKQLQIKPTISICHAALAVLAVHPDYLVRNEVITALKQSWSEVSVDGQSHIALGLLRDGQLEMALDALESLMDKQVAIPSWVYDIFIFIFAQHGFVDEAIKLAHGKVHAGSEVKLAVWYMLLDTCALAYNYEGTKYIWGRLLDTDREHLSDGALLNIMNTATRQHDFELATSAARLVTQRGSKLLAHHYEALIECYGGAGDMTSALRVLCIMFRAISVAPYASTRSIYSWIKKHPESIDLALQTLTELVPSYKVPIAALNVLIEAAVDCHGYAKALEIYKNAHEYTEAAPNHVTIRYVLQACDDLESLKALVAENPELALRGDPGAFGKAVYEYAVSGDLDLAYRCVALYGEAPPARSSAGEEEQEEKPGSAAPWIPKKTLLTLVRKSLDVQDERVWWLVEQAERRNMDVQSGIAKLMASFAEEIKRSTGLAQEDRTFTEGLEPQHHST</sequence>
<keyword evidence="7" id="KW-0508">mRNA splicing</keyword>
<dbReference type="OrthoDB" id="747253at2759"/>
<dbReference type="FunFam" id="2.30.30.100:FF:000024">
    <property type="entry name" value="U6 snRNA-associated Sm-like protein LSm4"/>
    <property type="match status" value="1"/>
</dbReference>
<dbReference type="Proteomes" id="UP000326340">
    <property type="component" value="Unassembled WGS sequence"/>
</dbReference>
<feature type="compositionally biased region" description="Gly residues" evidence="10">
    <location>
        <begin position="105"/>
        <end position="124"/>
    </location>
</feature>
<evidence type="ECO:0000256" key="1">
    <source>
        <dbReference type="ARBA" id="ARBA00004123"/>
    </source>
</evidence>
<dbReference type="InterPro" id="IPR034101">
    <property type="entry name" value="Lsm4"/>
</dbReference>
<accession>A0A5Q4BME3</accession>
<dbReference type="Gene3D" id="2.30.30.100">
    <property type="match status" value="1"/>
</dbReference>
<feature type="domain" description="Sm" evidence="11">
    <location>
        <begin position="2"/>
        <end position="75"/>
    </location>
</feature>
<dbReference type="InterPro" id="IPR010920">
    <property type="entry name" value="LSM_dom_sf"/>
</dbReference>
<evidence type="ECO:0000256" key="9">
    <source>
        <dbReference type="ARBA" id="ARBA00023274"/>
    </source>
</evidence>
<dbReference type="InterPro" id="IPR057027">
    <property type="entry name" value="TPR_mt"/>
</dbReference>
<keyword evidence="3" id="KW-0507">mRNA processing</keyword>
<dbReference type="GO" id="GO:0005681">
    <property type="term" value="C:spliceosomal complex"/>
    <property type="evidence" value="ECO:0007669"/>
    <property type="project" value="UniProtKB-KW"/>
</dbReference>
<evidence type="ECO:0000256" key="2">
    <source>
        <dbReference type="ARBA" id="ARBA00006850"/>
    </source>
</evidence>
<feature type="region of interest" description="Disordered" evidence="10">
    <location>
        <begin position="83"/>
        <end position="176"/>
    </location>
</feature>
<feature type="compositionally biased region" description="Low complexity" evidence="10">
    <location>
        <begin position="140"/>
        <end position="155"/>
    </location>
</feature>
<keyword evidence="8" id="KW-0539">Nucleus</keyword>
<name>A0A5Q4BME3_9PEZI</name>
<dbReference type="PANTHER" id="PTHR23338">
    <property type="entry name" value="SMALL NUCLEAR RIBONUCLEOPROTEIN SM"/>
    <property type="match status" value="1"/>
</dbReference>
<keyword evidence="4" id="KW-0747">Spliceosome</keyword>
<dbReference type="PROSITE" id="PS52002">
    <property type="entry name" value="SM"/>
    <property type="match status" value="1"/>
</dbReference>
<evidence type="ECO:0000313" key="12">
    <source>
        <dbReference type="EMBL" id="TQN67896.1"/>
    </source>
</evidence>
<evidence type="ECO:0000256" key="3">
    <source>
        <dbReference type="ARBA" id="ARBA00022664"/>
    </source>
</evidence>
<dbReference type="Pfam" id="PF01423">
    <property type="entry name" value="LSM"/>
    <property type="match status" value="1"/>
</dbReference>
<dbReference type="CDD" id="cd01723">
    <property type="entry name" value="LSm4"/>
    <property type="match status" value="1"/>
</dbReference>
<keyword evidence="13" id="KW-1185">Reference proteome</keyword>
<dbReference type="Pfam" id="PF23276">
    <property type="entry name" value="TPR_24"/>
    <property type="match status" value="1"/>
</dbReference>
<evidence type="ECO:0000256" key="10">
    <source>
        <dbReference type="SAM" id="MobiDB-lite"/>
    </source>
</evidence>
<keyword evidence="9" id="KW-0687">Ribonucleoprotein</keyword>
<dbReference type="GO" id="GO:0000398">
    <property type="term" value="P:mRNA splicing, via spliceosome"/>
    <property type="evidence" value="ECO:0007669"/>
    <property type="project" value="InterPro"/>
</dbReference>
<dbReference type="Gene3D" id="1.25.40.10">
    <property type="entry name" value="Tetratricopeptide repeat domain"/>
    <property type="match status" value="1"/>
</dbReference>
<proteinExistence type="inferred from homology"/>
<dbReference type="EMBL" id="PUHP01000814">
    <property type="protein sequence ID" value="TQN67896.1"/>
    <property type="molecule type" value="Genomic_DNA"/>
</dbReference>
<comment type="subcellular location">
    <subcellularLocation>
        <location evidence="1">Nucleus</location>
    </subcellularLocation>
</comment>
<reference evidence="12 13" key="1">
    <citation type="journal article" date="2019" name="Sci. Rep.">
        <title>Colletotrichum shisoi sp. nov., an anthracnose pathogen of Perilla frutescens in Japan: molecular phylogenetic, morphological and genomic evidence.</title>
        <authorList>
            <person name="Gan P."/>
            <person name="Tsushima A."/>
            <person name="Hiroyama R."/>
            <person name="Narusaka M."/>
            <person name="Takano Y."/>
            <person name="Narusaka Y."/>
            <person name="Kawaradani M."/>
            <person name="Damm U."/>
            <person name="Shirasu K."/>
        </authorList>
    </citation>
    <scope>NUCLEOTIDE SEQUENCE [LARGE SCALE GENOMIC DNA]</scope>
    <source>
        <strain evidence="12 13">PG-2018a</strain>
    </source>
</reference>
<dbReference type="AlphaFoldDB" id="A0A5Q4BME3"/>
<evidence type="ECO:0000256" key="8">
    <source>
        <dbReference type="ARBA" id="ARBA00023242"/>
    </source>
</evidence>
<dbReference type="InterPro" id="IPR047575">
    <property type="entry name" value="Sm"/>
</dbReference>
<dbReference type="GO" id="GO:0003723">
    <property type="term" value="F:RNA binding"/>
    <property type="evidence" value="ECO:0007669"/>
    <property type="project" value="UniProtKB-KW"/>
</dbReference>
<keyword evidence="6" id="KW-0694">RNA-binding</keyword>
<evidence type="ECO:0000256" key="4">
    <source>
        <dbReference type="ARBA" id="ARBA00022728"/>
    </source>
</evidence>
<dbReference type="InterPro" id="IPR001163">
    <property type="entry name" value="Sm_dom_euk/arc"/>
</dbReference>
<dbReference type="GO" id="GO:0097525">
    <property type="term" value="C:spliceosomal snRNP complex"/>
    <property type="evidence" value="ECO:0007669"/>
    <property type="project" value="UniProtKB-ARBA"/>
</dbReference>
<dbReference type="GO" id="GO:0000956">
    <property type="term" value="P:nuclear-transcribed mRNA catabolic process"/>
    <property type="evidence" value="ECO:0007669"/>
    <property type="project" value="InterPro"/>
</dbReference>
<dbReference type="InterPro" id="IPR011990">
    <property type="entry name" value="TPR-like_helical_dom_sf"/>
</dbReference>
<organism evidence="12 13">
    <name type="scientific">Colletotrichum shisoi</name>
    <dbReference type="NCBI Taxonomy" id="2078593"/>
    <lineage>
        <taxon>Eukaryota</taxon>
        <taxon>Fungi</taxon>
        <taxon>Dikarya</taxon>
        <taxon>Ascomycota</taxon>
        <taxon>Pezizomycotina</taxon>
        <taxon>Sordariomycetes</taxon>
        <taxon>Hypocreomycetidae</taxon>
        <taxon>Glomerellales</taxon>
        <taxon>Glomerellaceae</taxon>
        <taxon>Colletotrichum</taxon>
        <taxon>Colletotrichum destructivum species complex</taxon>
    </lineage>
</organism>